<dbReference type="EMBL" id="MPDK01000084">
    <property type="protein sequence ID" value="PWI51254.1"/>
    <property type="molecule type" value="Genomic_DNA"/>
</dbReference>
<dbReference type="InterPro" id="IPR001387">
    <property type="entry name" value="Cro/C1-type_HTH"/>
</dbReference>
<dbReference type="Gene3D" id="1.10.260.40">
    <property type="entry name" value="lambda repressor-like DNA-binding domains"/>
    <property type="match status" value="2"/>
</dbReference>
<dbReference type="CDD" id="cd00093">
    <property type="entry name" value="HTH_XRE"/>
    <property type="match status" value="2"/>
</dbReference>
<evidence type="ECO:0000256" key="1">
    <source>
        <dbReference type="ARBA" id="ARBA00023125"/>
    </source>
</evidence>
<dbReference type="RefSeq" id="WP_109431858.1">
    <property type="nucleotide sequence ID" value="NZ_MPDK01000084.1"/>
</dbReference>
<accession>A0A2U3CQI3</accession>
<dbReference type="InterPro" id="IPR050807">
    <property type="entry name" value="TransReg_Diox_bact_type"/>
</dbReference>
<dbReference type="GO" id="GO:0003700">
    <property type="term" value="F:DNA-binding transcription factor activity"/>
    <property type="evidence" value="ECO:0007669"/>
    <property type="project" value="TreeGrafter"/>
</dbReference>
<dbReference type="OrthoDB" id="1859224at2"/>
<proteinExistence type="predicted"/>
<keyword evidence="1" id="KW-0238">DNA-binding</keyword>
<organism evidence="3 4">
    <name type="scientific">Sulfoacidibacillus thermotolerans</name>
    <name type="common">Acidibacillus sulfuroxidans</name>
    <dbReference type="NCBI Taxonomy" id="1765684"/>
    <lineage>
        <taxon>Bacteria</taxon>
        <taxon>Bacillati</taxon>
        <taxon>Bacillota</taxon>
        <taxon>Bacilli</taxon>
        <taxon>Bacillales</taxon>
        <taxon>Alicyclobacillaceae</taxon>
        <taxon>Sulfoacidibacillus</taxon>
    </lineage>
</organism>
<dbReference type="Pfam" id="PF01381">
    <property type="entry name" value="HTH_3"/>
    <property type="match status" value="2"/>
</dbReference>
<dbReference type="Proteomes" id="UP000245380">
    <property type="component" value="Unassembled WGS sequence"/>
</dbReference>
<keyword evidence="4" id="KW-1185">Reference proteome</keyword>
<evidence type="ECO:0000313" key="4">
    <source>
        <dbReference type="Proteomes" id="UP000245380"/>
    </source>
</evidence>
<comment type="caution">
    <text evidence="3">The sequence shown here is derived from an EMBL/GenBank/DDBJ whole genome shotgun (WGS) entry which is preliminary data.</text>
</comment>
<dbReference type="AlphaFoldDB" id="A0A2U3CQI3"/>
<dbReference type="SMART" id="SM00530">
    <property type="entry name" value="HTH_XRE"/>
    <property type="match status" value="2"/>
</dbReference>
<feature type="domain" description="HTH cro/C1-type" evidence="2">
    <location>
        <begin position="7"/>
        <end position="62"/>
    </location>
</feature>
<dbReference type="PANTHER" id="PTHR46797">
    <property type="entry name" value="HTH-TYPE TRANSCRIPTIONAL REGULATOR"/>
    <property type="match status" value="1"/>
</dbReference>
<evidence type="ECO:0000259" key="2">
    <source>
        <dbReference type="PROSITE" id="PS50943"/>
    </source>
</evidence>
<dbReference type="GO" id="GO:0005829">
    <property type="term" value="C:cytosol"/>
    <property type="evidence" value="ECO:0007669"/>
    <property type="project" value="TreeGrafter"/>
</dbReference>
<feature type="domain" description="HTH cro/C1-type" evidence="2">
    <location>
        <begin position="87"/>
        <end position="142"/>
    </location>
</feature>
<reference evidence="3 4" key="1">
    <citation type="submission" date="2016-11" db="EMBL/GenBank/DDBJ databases">
        <title>Comparative genomics of Acidibacillus ferroxidans species.</title>
        <authorList>
            <person name="Oliveira G."/>
            <person name="Nunes G."/>
            <person name="Oliveira R."/>
            <person name="Araujo F."/>
            <person name="Salim A."/>
            <person name="Scholte L."/>
            <person name="Morais D."/>
            <person name="Nancucheo I."/>
            <person name="Johnson D.B."/>
            <person name="Grail B."/>
            <person name="Bittencourt J."/>
            <person name="Valadares R."/>
        </authorList>
    </citation>
    <scope>NUCLEOTIDE SEQUENCE [LARGE SCALE GENOMIC DNA]</scope>
    <source>
        <strain evidence="3 4">Y002</strain>
    </source>
</reference>
<protein>
    <recommendedName>
        <fullName evidence="2">HTH cro/C1-type domain-containing protein</fullName>
    </recommendedName>
</protein>
<dbReference type="GO" id="GO:0003677">
    <property type="term" value="F:DNA binding"/>
    <property type="evidence" value="ECO:0007669"/>
    <property type="project" value="UniProtKB-KW"/>
</dbReference>
<gene>
    <name evidence="3" type="ORF">BM613_14310</name>
</gene>
<dbReference type="SUPFAM" id="SSF47413">
    <property type="entry name" value="lambda repressor-like DNA-binding domains"/>
    <property type="match status" value="2"/>
</dbReference>
<name>A0A2U3CQI3_SULT2</name>
<dbReference type="PANTHER" id="PTHR46797:SF1">
    <property type="entry name" value="METHYLPHOSPHONATE SYNTHASE"/>
    <property type="match status" value="1"/>
</dbReference>
<dbReference type="InterPro" id="IPR010982">
    <property type="entry name" value="Lambda_DNA-bd_dom_sf"/>
</dbReference>
<dbReference type="PROSITE" id="PS50943">
    <property type="entry name" value="HTH_CROC1"/>
    <property type="match status" value="2"/>
</dbReference>
<evidence type="ECO:0000313" key="3">
    <source>
        <dbReference type="EMBL" id="PWI51254.1"/>
    </source>
</evidence>
<sequence length="205" mass="22836">MFNGTKLREIRKEKGMKISQLAQAAGVSIPYLSSVELGRVKNPSYAVTEKIAGALGIPVEELLLPDTGKKKYDNRPEREFAVDLNRLRAIRMKKKLSMNEVARRSGLSVSTISLLESGKRRGVGFDTISKLAKVYGCDVGELLLSREFYVDVSALLLQSEVVIIGGEEIDIRDQTAKQRLIDLLEIGKAWIKEANKVDKQSDKEK</sequence>